<dbReference type="InterPro" id="IPR003593">
    <property type="entry name" value="AAA+_ATPase"/>
</dbReference>
<dbReference type="Gene3D" id="3.30.300.150">
    <property type="entry name" value="DNA polymerase III, tau subunit, domain V"/>
    <property type="match status" value="1"/>
</dbReference>
<feature type="compositionally biased region" description="Low complexity" evidence="12">
    <location>
        <begin position="371"/>
        <end position="399"/>
    </location>
</feature>
<dbReference type="PRINTS" id="PR00300">
    <property type="entry name" value="CLPPROTEASEA"/>
</dbReference>
<keyword evidence="8 11" id="KW-0067">ATP-binding</keyword>
<keyword evidence="3 11" id="KW-0548">Nucleotidyltransferase</keyword>
<comment type="catalytic activity">
    <reaction evidence="10 11">
        <text>DNA(n) + a 2'-deoxyribonucleoside 5'-triphosphate = DNA(n+1) + diphosphate</text>
        <dbReference type="Rhea" id="RHEA:22508"/>
        <dbReference type="Rhea" id="RHEA-COMP:17339"/>
        <dbReference type="Rhea" id="RHEA-COMP:17340"/>
        <dbReference type="ChEBI" id="CHEBI:33019"/>
        <dbReference type="ChEBI" id="CHEBI:61560"/>
        <dbReference type="ChEBI" id="CHEBI:173112"/>
        <dbReference type="EC" id="2.7.7.7"/>
    </reaction>
</comment>
<evidence type="ECO:0000313" key="15">
    <source>
        <dbReference type="Proteomes" id="UP000781710"/>
    </source>
</evidence>
<evidence type="ECO:0000256" key="2">
    <source>
        <dbReference type="ARBA" id="ARBA00022679"/>
    </source>
</evidence>
<proteinExistence type="inferred from homology"/>
<dbReference type="InterPro" id="IPR012763">
    <property type="entry name" value="DNA_pol_III_sug/sutau_N"/>
</dbReference>
<gene>
    <name evidence="11" type="primary">dnaX</name>
    <name evidence="14" type="ORF">CSC78_02775</name>
</gene>
<dbReference type="NCBIfam" id="NF004046">
    <property type="entry name" value="PRK05563.1"/>
    <property type="match status" value="1"/>
</dbReference>
<dbReference type="EMBL" id="PDWW01000002">
    <property type="protein sequence ID" value="KAF1727030.1"/>
    <property type="molecule type" value="Genomic_DNA"/>
</dbReference>
<accession>A0ABQ6ZLA4</accession>
<dbReference type="Gene3D" id="1.20.272.10">
    <property type="match status" value="1"/>
</dbReference>
<keyword evidence="4 11" id="KW-0235">DNA replication</keyword>
<dbReference type="InterPro" id="IPR001270">
    <property type="entry name" value="ClpA/B"/>
</dbReference>
<evidence type="ECO:0000256" key="3">
    <source>
        <dbReference type="ARBA" id="ARBA00022695"/>
    </source>
</evidence>
<evidence type="ECO:0000256" key="9">
    <source>
        <dbReference type="ARBA" id="ARBA00022932"/>
    </source>
</evidence>
<dbReference type="SMART" id="SM00382">
    <property type="entry name" value="AAA"/>
    <property type="match status" value="1"/>
</dbReference>
<dbReference type="PANTHER" id="PTHR11669:SF0">
    <property type="entry name" value="PROTEIN STICHEL-LIKE 2"/>
    <property type="match status" value="1"/>
</dbReference>
<dbReference type="SUPFAM" id="SSF52540">
    <property type="entry name" value="P-loop containing nucleoside triphosphate hydrolases"/>
    <property type="match status" value="1"/>
</dbReference>
<comment type="subunit">
    <text evidence="11">DNA polymerase III contains a core (composed of alpha, epsilon and theta chains) that associates with a tau subunit. This core dimerizes to form the POLIII' complex. PolIII' associates with the gamma complex (composed of gamma, delta, delta', psi and chi chains) and with the beta chain to form the complete DNA polymerase III complex.</text>
</comment>
<evidence type="ECO:0000256" key="7">
    <source>
        <dbReference type="ARBA" id="ARBA00022833"/>
    </source>
</evidence>
<feature type="region of interest" description="Disordered" evidence="12">
    <location>
        <begin position="361"/>
        <end position="407"/>
    </location>
</feature>
<keyword evidence="15" id="KW-1185">Reference proteome</keyword>
<dbReference type="Proteomes" id="UP000781710">
    <property type="component" value="Unassembled WGS sequence"/>
</dbReference>
<dbReference type="InterPro" id="IPR045085">
    <property type="entry name" value="HLD_clamp_pol_III_gamma_tau"/>
</dbReference>
<evidence type="ECO:0000256" key="1">
    <source>
        <dbReference type="ARBA" id="ARBA00006360"/>
    </source>
</evidence>
<dbReference type="NCBIfam" id="NF005942">
    <property type="entry name" value="PRK07994.1"/>
    <property type="match status" value="1"/>
</dbReference>
<evidence type="ECO:0000256" key="6">
    <source>
        <dbReference type="ARBA" id="ARBA00022741"/>
    </source>
</evidence>
<protein>
    <recommendedName>
        <fullName evidence="11">DNA polymerase III subunit gamma/tau</fullName>
        <ecNumber evidence="11">2.7.7.7</ecNumber>
    </recommendedName>
</protein>
<dbReference type="EC" id="2.7.7.7" evidence="11"/>
<feature type="region of interest" description="Disordered" evidence="12">
    <location>
        <begin position="434"/>
        <end position="453"/>
    </location>
</feature>
<evidence type="ECO:0000256" key="12">
    <source>
        <dbReference type="SAM" id="MobiDB-lite"/>
    </source>
</evidence>
<dbReference type="PANTHER" id="PTHR11669">
    <property type="entry name" value="REPLICATION FACTOR C / DNA POLYMERASE III GAMMA-TAU SUBUNIT"/>
    <property type="match status" value="1"/>
</dbReference>
<evidence type="ECO:0000259" key="13">
    <source>
        <dbReference type="SMART" id="SM00382"/>
    </source>
</evidence>
<evidence type="ECO:0000256" key="5">
    <source>
        <dbReference type="ARBA" id="ARBA00022723"/>
    </source>
</evidence>
<dbReference type="Gene3D" id="1.10.8.60">
    <property type="match status" value="1"/>
</dbReference>
<keyword evidence="2 11" id="KW-0808">Transferase</keyword>
<keyword evidence="6 11" id="KW-0547">Nucleotide-binding</keyword>
<evidence type="ECO:0000313" key="14">
    <source>
        <dbReference type="EMBL" id="KAF1727030.1"/>
    </source>
</evidence>
<feature type="domain" description="AAA+ ATPase" evidence="13">
    <location>
        <begin position="37"/>
        <end position="188"/>
    </location>
</feature>
<comment type="similarity">
    <text evidence="1 11">Belongs to the DnaX/STICHEL family.</text>
</comment>
<evidence type="ECO:0000256" key="4">
    <source>
        <dbReference type="ARBA" id="ARBA00022705"/>
    </source>
</evidence>
<reference evidence="14 15" key="1">
    <citation type="submission" date="2017-10" db="EMBL/GenBank/DDBJ databases">
        <title>Whole genome sequencing of members of genus Pseudoxanthomonas.</title>
        <authorList>
            <person name="Kumar S."/>
            <person name="Bansal K."/>
            <person name="Kaur A."/>
            <person name="Patil P."/>
            <person name="Sharma S."/>
            <person name="Patil P.B."/>
        </authorList>
    </citation>
    <scope>NUCLEOTIDE SEQUENCE [LARGE SCALE GENOMIC DNA]</scope>
    <source>
        <strain evidence="14 15">DSM 17109</strain>
    </source>
</reference>
<evidence type="ECO:0000256" key="8">
    <source>
        <dbReference type="ARBA" id="ARBA00022840"/>
    </source>
</evidence>
<keyword evidence="9 11" id="KW-0239">DNA-directed DNA polymerase</keyword>
<comment type="caution">
    <text evidence="14">The sequence shown here is derived from an EMBL/GenBank/DDBJ whole genome shotgun (WGS) entry which is preliminary data.</text>
</comment>
<keyword evidence="5" id="KW-0479">Metal-binding</keyword>
<comment type="function">
    <text evidence="11">DNA polymerase III is a complex, multichain enzyme responsible for most of the replicative synthesis in bacteria. This DNA polymerase also exhibits 3' to 5' exonuclease activity.</text>
</comment>
<dbReference type="RefSeq" id="WP_162336380.1">
    <property type="nucleotide sequence ID" value="NZ_JBHSRQ010000004.1"/>
</dbReference>
<dbReference type="InterPro" id="IPR050238">
    <property type="entry name" value="DNA_Rep/Repair_Clamp_Loader"/>
</dbReference>
<keyword evidence="7" id="KW-0862">Zinc</keyword>
<dbReference type="Pfam" id="PF12169">
    <property type="entry name" value="DNA_pol3_gamma3"/>
    <property type="match status" value="1"/>
</dbReference>
<dbReference type="InterPro" id="IPR008921">
    <property type="entry name" value="DNA_pol3_clamp-load_cplx_C"/>
</dbReference>
<dbReference type="Pfam" id="PF13177">
    <property type="entry name" value="DNA_pol3_delta2"/>
    <property type="match status" value="1"/>
</dbReference>
<dbReference type="InterPro" id="IPR027417">
    <property type="entry name" value="P-loop_NTPase"/>
</dbReference>
<evidence type="ECO:0000256" key="11">
    <source>
        <dbReference type="RuleBase" id="RU364063"/>
    </source>
</evidence>
<feature type="compositionally biased region" description="Pro residues" evidence="12">
    <location>
        <begin position="437"/>
        <end position="449"/>
    </location>
</feature>
<dbReference type="InterPro" id="IPR022754">
    <property type="entry name" value="DNA_pol_III_gamma-3"/>
</dbReference>
<dbReference type="CDD" id="cd18137">
    <property type="entry name" value="HLD_clamp_pol_III_gamma_tau"/>
    <property type="match status" value="1"/>
</dbReference>
<evidence type="ECO:0000256" key="10">
    <source>
        <dbReference type="ARBA" id="ARBA00049244"/>
    </source>
</evidence>
<dbReference type="NCBIfam" id="TIGR02397">
    <property type="entry name" value="dnaX_nterm"/>
    <property type="match status" value="1"/>
</dbReference>
<sequence>MSYLVLARKWRPKRFAELVGQEHVVRALTNALDSGRVHHAFLFTGTRGVGKTTIARIFAKSLNCEKGTSADPCGQCPACLDIDAGRYIDLLEIDAASNTGVDDVREVIENAQYMPSRGKFKVYLIDEVHMLSKAAFNALLKTLEEPPEHVKFLLATTDPQKLPVTVLSRCLQFNLKRLDEEQIRGQMTKILGAEAIEADASAIAQLARAADGSLRDGLSLLDQAIAYAGGALRDEGVRTMLGTVDRTQVSAMLAALAQGDGEELLQVVARLAEFSPDWGGVLDALAEALHRIQVRQLVPSADVEAEGVDVDAFAGQLRPEVVQLWYQMAINGRRDMHLAPSGRAGFEMSVLRMLAFRPAQPGEMRGEARTSPASAAAAPEAPSPSAHAPAAVHAKAQAPVMPPQQMAREEVPLPRAAADDAPPWLPAEAMKASVPSVPAPAPAPAPPVSGAPSSTMPVDIGITDAETWLHFASTCGLKGVGKQLVDNVAFAGYANGTLTLALDSGFDYLRSERTLGELGEAIASRYGVAPRLAFATTTADGETLKQRSHRQRDERQNVAEETFMNHPDVRQLMQQHGARLVPDSIRPYEE</sequence>
<dbReference type="Pfam" id="PF22608">
    <property type="entry name" value="DNAX_ATPase_lid"/>
    <property type="match status" value="1"/>
</dbReference>
<dbReference type="SUPFAM" id="SSF48019">
    <property type="entry name" value="post-AAA+ oligomerization domain-like"/>
    <property type="match status" value="1"/>
</dbReference>
<dbReference type="CDD" id="cd00009">
    <property type="entry name" value="AAA"/>
    <property type="match status" value="1"/>
</dbReference>
<dbReference type="InterPro" id="IPR038249">
    <property type="entry name" value="PolIII_tau_V_sf"/>
</dbReference>
<dbReference type="Gene3D" id="3.40.50.300">
    <property type="entry name" value="P-loop containing nucleotide triphosphate hydrolases"/>
    <property type="match status" value="1"/>
</dbReference>
<name>A0ABQ6ZLA4_9GAMM</name>
<organism evidence="14 15">
    <name type="scientific">Pseudoxanthomonas japonensis</name>
    <dbReference type="NCBI Taxonomy" id="69284"/>
    <lineage>
        <taxon>Bacteria</taxon>
        <taxon>Pseudomonadati</taxon>
        <taxon>Pseudomonadota</taxon>
        <taxon>Gammaproteobacteria</taxon>
        <taxon>Lysobacterales</taxon>
        <taxon>Lysobacteraceae</taxon>
        <taxon>Pseudoxanthomonas</taxon>
    </lineage>
</organism>